<evidence type="ECO:0000313" key="3">
    <source>
        <dbReference type="EMBL" id="NEN06338.1"/>
    </source>
</evidence>
<comment type="caution">
    <text evidence="3">The sequence shown here is derived from an EMBL/GenBank/DDBJ whole genome shotgun (WGS) entry which is preliminary data.</text>
</comment>
<proteinExistence type="predicted"/>
<keyword evidence="4" id="KW-1185">Reference proteome</keyword>
<dbReference type="EMBL" id="JAAGWY010000002">
    <property type="protein sequence ID" value="NEN06338.1"/>
    <property type="molecule type" value="Genomic_DNA"/>
</dbReference>
<dbReference type="InterPro" id="IPR018929">
    <property type="entry name" value="DUF2510"/>
</dbReference>
<protein>
    <submittedName>
        <fullName evidence="3">DUF2510 domain-containing protein</fullName>
    </submittedName>
</protein>
<name>A0A6L9XZC0_9MICO</name>
<dbReference type="RefSeq" id="WP_163289764.1">
    <property type="nucleotide sequence ID" value="NZ_JAAGWY010000002.1"/>
</dbReference>
<evidence type="ECO:0000256" key="1">
    <source>
        <dbReference type="SAM" id="Phobius"/>
    </source>
</evidence>
<dbReference type="Pfam" id="PF10708">
    <property type="entry name" value="DUF2510"/>
    <property type="match status" value="1"/>
</dbReference>
<accession>A0A6L9XZC0</accession>
<keyword evidence="1" id="KW-0812">Transmembrane</keyword>
<evidence type="ECO:0000313" key="4">
    <source>
        <dbReference type="Proteomes" id="UP000474967"/>
    </source>
</evidence>
<dbReference type="Proteomes" id="UP000474967">
    <property type="component" value="Unassembled WGS sequence"/>
</dbReference>
<keyword evidence="1" id="KW-0472">Membrane</keyword>
<reference evidence="3 4" key="1">
    <citation type="journal article" date="2014" name="J. Microbiol.">
        <title>Diaminobutyricibacter tongyongensis gen. nov., sp. nov. and Homoserinibacter gongjuensis gen. nov., sp. nov. belong to the family Microbacteriaceae.</title>
        <authorList>
            <person name="Kim S.J."/>
            <person name="Ahn J.H."/>
            <person name="Weon H.Y."/>
            <person name="Hamada M."/>
            <person name="Suzuki K."/>
            <person name="Kwon S.W."/>
        </authorList>
    </citation>
    <scope>NUCLEOTIDE SEQUENCE [LARGE SCALE GENOMIC DNA]</scope>
    <source>
        <strain evidence="3 4">NBRC 108724</strain>
    </source>
</reference>
<feature type="transmembrane region" description="Helical" evidence="1">
    <location>
        <begin position="46"/>
        <end position="64"/>
    </location>
</feature>
<feature type="transmembrane region" description="Helical" evidence="1">
    <location>
        <begin position="70"/>
        <end position="92"/>
    </location>
</feature>
<sequence>MSDTHYTQPGWYDDGSGQQRWWDGTQWTTTVASPPPPLVKRRKSTYGPLSIVLPIAFWFVSFVADTATSMNGVLFVVGSAFGVVVGLTLGIIGATRKGEPHASSIVGIILSCAYVLFLIPYLVGAASG</sequence>
<keyword evidence="1" id="KW-1133">Transmembrane helix</keyword>
<dbReference type="AlphaFoldDB" id="A0A6L9XZC0"/>
<feature type="domain" description="DUF2510" evidence="2">
    <location>
        <begin position="9"/>
        <end position="37"/>
    </location>
</feature>
<evidence type="ECO:0000259" key="2">
    <source>
        <dbReference type="Pfam" id="PF10708"/>
    </source>
</evidence>
<feature type="transmembrane region" description="Helical" evidence="1">
    <location>
        <begin position="104"/>
        <end position="123"/>
    </location>
</feature>
<organism evidence="3 4">
    <name type="scientific">Leifsonia tongyongensis</name>
    <dbReference type="NCBI Taxonomy" id="1268043"/>
    <lineage>
        <taxon>Bacteria</taxon>
        <taxon>Bacillati</taxon>
        <taxon>Actinomycetota</taxon>
        <taxon>Actinomycetes</taxon>
        <taxon>Micrococcales</taxon>
        <taxon>Microbacteriaceae</taxon>
        <taxon>Leifsonia</taxon>
    </lineage>
</organism>
<gene>
    <name evidence="3" type="ORF">G3T36_10665</name>
</gene>